<gene>
    <name evidence="10" type="primary">mviN</name>
    <name evidence="10" type="ORF">PA7_00170</name>
</gene>
<sequence length="573" mass="59252">MPGGPPPRPNAARPPTDPPTTRLPPVPSAPSESGGRSSLIRSSSVIAVASLVSRVTGFLRTLALVAVLGLGIVNDSYTIANTLPNIVYELLLGGVLTSVMIPLLVRAQTDDADGGVGYTRRLLTITGVALLLATVAAMLAAPLLTRLYLGTQTSNSANPELATMFAYLLLPQIFFYGIGALLGAILNSKGVFGPFAWAPVLNNVVVLAVLAAYAAVPGQISLDPVRMGDTKLLVLGLGTTLGIVVQAVVLLPSMRRIGFRYRPVWGWDPRLTAAGGLAGWVVLYVLIGQAGYIVTTRVAAAADAGSVATYSYAWLLLQVPYGVLGVSLLTALMPRMSRAAAEGRLHDVVADLSLGTRLSAVALIPITVVLTLFGTEVGVALFSLGAGSAGGGSARLGATLAASAFGLLPYAVTLLQLRVFYALTDSRTPTLIQLFIVGLKIPLLLLCPVLLPPERVVLGLAAANALSFAFGAVLGQVLVARRLGRARTGEMLGTVGRTTAASIAGGLLAYGAVVLLDTGPLTGWAPVGRAWTVLALALVVATPVTLLGMRVLRVRELDPLWRRLPGSPARGGG</sequence>
<dbReference type="PANTHER" id="PTHR47019">
    <property type="entry name" value="LIPID II FLIPPASE MURJ"/>
    <property type="match status" value="1"/>
</dbReference>
<dbReference type="EMBL" id="BJVI01000001">
    <property type="protein sequence ID" value="GEL16180.1"/>
    <property type="molecule type" value="Genomic_DNA"/>
</dbReference>
<dbReference type="GO" id="GO:0009252">
    <property type="term" value="P:peptidoglycan biosynthetic process"/>
    <property type="evidence" value="ECO:0007669"/>
    <property type="project" value="UniProtKB-KW"/>
</dbReference>
<evidence type="ECO:0000256" key="7">
    <source>
        <dbReference type="ARBA" id="ARBA00023136"/>
    </source>
</evidence>
<feature type="transmembrane region" description="Helical" evidence="9">
    <location>
        <begin position="354"/>
        <end position="374"/>
    </location>
</feature>
<feature type="transmembrane region" description="Helical" evidence="9">
    <location>
        <begin position="500"/>
        <end position="518"/>
    </location>
</feature>
<keyword evidence="7 9" id="KW-0472">Membrane</keyword>
<feature type="transmembrane region" description="Helical" evidence="9">
    <location>
        <begin position="200"/>
        <end position="220"/>
    </location>
</feature>
<dbReference type="Proteomes" id="UP000321328">
    <property type="component" value="Unassembled WGS sequence"/>
</dbReference>
<keyword evidence="4" id="KW-0133">Cell shape</keyword>
<evidence type="ECO:0000256" key="6">
    <source>
        <dbReference type="ARBA" id="ARBA00022989"/>
    </source>
</evidence>
<feature type="transmembrane region" description="Helical" evidence="9">
    <location>
        <begin position="125"/>
        <end position="144"/>
    </location>
</feature>
<keyword evidence="6 9" id="KW-1133">Transmembrane helix</keyword>
<dbReference type="CDD" id="cd13123">
    <property type="entry name" value="MATE_MurJ_like"/>
    <property type="match status" value="1"/>
</dbReference>
<protein>
    <submittedName>
        <fullName evidence="10">Lipid II flippase MurJ</fullName>
    </submittedName>
</protein>
<dbReference type="STRING" id="1123024.GCA_000423625_01173"/>
<evidence type="ECO:0000256" key="8">
    <source>
        <dbReference type="SAM" id="MobiDB-lite"/>
    </source>
</evidence>
<feature type="transmembrane region" description="Helical" evidence="9">
    <location>
        <begin position="45"/>
        <end position="73"/>
    </location>
</feature>
<organism evidence="10 11">
    <name type="scientific">Pseudonocardia asaccharolytica DSM 44247 = NBRC 16224</name>
    <dbReference type="NCBI Taxonomy" id="1123024"/>
    <lineage>
        <taxon>Bacteria</taxon>
        <taxon>Bacillati</taxon>
        <taxon>Actinomycetota</taxon>
        <taxon>Actinomycetes</taxon>
        <taxon>Pseudonocardiales</taxon>
        <taxon>Pseudonocardiaceae</taxon>
        <taxon>Pseudonocardia</taxon>
    </lineage>
</organism>
<dbReference type="PRINTS" id="PR01806">
    <property type="entry name" value="VIRFACTRMVIN"/>
</dbReference>
<dbReference type="GO" id="GO:0015648">
    <property type="term" value="F:lipid-linked peptidoglycan transporter activity"/>
    <property type="evidence" value="ECO:0007669"/>
    <property type="project" value="TreeGrafter"/>
</dbReference>
<accession>A0A511CUB6</accession>
<evidence type="ECO:0000256" key="1">
    <source>
        <dbReference type="ARBA" id="ARBA00004651"/>
    </source>
</evidence>
<keyword evidence="3 9" id="KW-0812">Transmembrane</keyword>
<evidence type="ECO:0000256" key="3">
    <source>
        <dbReference type="ARBA" id="ARBA00022692"/>
    </source>
</evidence>
<evidence type="ECO:0000256" key="9">
    <source>
        <dbReference type="SAM" id="Phobius"/>
    </source>
</evidence>
<dbReference type="Pfam" id="PF03023">
    <property type="entry name" value="MurJ"/>
    <property type="match status" value="1"/>
</dbReference>
<comment type="subcellular location">
    <subcellularLocation>
        <location evidence="1">Cell membrane</location>
        <topology evidence="1">Multi-pass membrane protein</topology>
    </subcellularLocation>
</comment>
<dbReference type="GO" id="GO:0008360">
    <property type="term" value="P:regulation of cell shape"/>
    <property type="evidence" value="ECO:0007669"/>
    <property type="project" value="UniProtKB-KW"/>
</dbReference>
<keyword evidence="5" id="KW-0573">Peptidoglycan synthesis</keyword>
<feature type="compositionally biased region" description="Pro residues" evidence="8">
    <location>
        <begin position="15"/>
        <end position="28"/>
    </location>
</feature>
<dbReference type="NCBIfam" id="TIGR01695">
    <property type="entry name" value="murJ_mviN"/>
    <property type="match status" value="1"/>
</dbReference>
<evidence type="ECO:0000256" key="4">
    <source>
        <dbReference type="ARBA" id="ARBA00022960"/>
    </source>
</evidence>
<evidence type="ECO:0000313" key="10">
    <source>
        <dbReference type="EMBL" id="GEL16180.1"/>
    </source>
</evidence>
<feature type="transmembrane region" description="Helical" evidence="9">
    <location>
        <begin position="530"/>
        <end position="552"/>
    </location>
</feature>
<dbReference type="AlphaFoldDB" id="A0A511CUB6"/>
<evidence type="ECO:0000256" key="5">
    <source>
        <dbReference type="ARBA" id="ARBA00022984"/>
    </source>
</evidence>
<reference evidence="10 11" key="1">
    <citation type="submission" date="2019-07" db="EMBL/GenBank/DDBJ databases">
        <title>Whole genome shotgun sequence of Pseudonocardia asaccharolytica NBRC 16224.</title>
        <authorList>
            <person name="Hosoyama A."/>
            <person name="Uohara A."/>
            <person name="Ohji S."/>
            <person name="Ichikawa N."/>
        </authorList>
    </citation>
    <scope>NUCLEOTIDE SEQUENCE [LARGE SCALE GENOMIC DNA]</scope>
    <source>
        <strain evidence="10 11">NBRC 16224</strain>
    </source>
</reference>
<feature type="transmembrane region" description="Helical" evidence="9">
    <location>
        <begin position="271"/>
        <end position="292"/>
    </location>
</feature>
<feature type="transmembrane region" description="Helical" evidence="9">
    <location>
        <begin position="394"/>
        <end position="419"/>
    </location>
</feature>
<feature type="region of interest" description="Disordered" evidence="8">
    <location>
        <begin position="1"/>
        <end position="37"/>
    </location>
</feature>
<comment type="caution">
    <text evidence="10">The sequence shown here is derived from an EMBL/GenBank/DDBJ whole genome shotgun (WGS) entry which is preliminary data.</text>
</comment>
<dbReference type="GO" id="GO:0034204">
    <property type="term" value="P:lipid translocation"/>
    <property type="evidence" value="ECO:0007669"/>
    <property type="project" value="TreeGrafter"/>
</dbReference>
<feature type="transmembrane region" description="Helical" evidence="9">
    <location>
        <begin position="85"/>
        <end position="105"/>
    </location>
</feature>
<dbReference type="InterPro" id="IPR004268">
    <property type="entry name" value="MurJ"/>
</dbReference>
<feature type="transmembrane region" description="Helical" evidence="9">
    <location>
        <begin position="164"/>
        <end position="188"/>
    </location>
</feature>
<evidence type="ECO:0000313" key="11">
    <source>
        <dbReference type="Proteomes" id="UP000321328"/>
    </source>
</evidence>
<dbReference type="InterPro" id="IPR051050">
    <property type="entry name" value="Lipid_II_flippase_MurJ/MviN"/>
</dbReference>
<evidence type="ECO:0000256" key="2">
    <source>
        <dbReference type="ARBA" id="ARBA00022475"/>
    </source>
</evidence>
<feature type="transmembrane region" description="Helical" evidence="9">
    <location>
        <begin position="232"/>
        <end position="251"/>
    </location>
</feature>
<keyword evidence="11" id="KW-1185">Reference proteome</keyword>
<feature type="transmembrane region" description="Helical" evidence="9">
    <location>
        <begin position="457"/>
        <end position="479"/>
    </location>
</feature>
<dbReference type="PANTHER" id="PTHR47019:SF1">
    <property type="entry name" value="LIPID II FLIPPASE MURJ"/>
    <property type="match status" value="1"/>
</dbReference>
<feature type="transmembrane region" description="Helical" evidence="9">
    <location>
        <begin position="431"/>
        <end position="451"/>
    </location>
</feature>
<feature type="transmembrane region" description="Helical" evidence="9">
    <location>
        <begin position="312"/>
        <end position="333"/>
    </location>
</feature>
<name>A0A511CUB6_9PSEU</name>
<proteinExistence type="predicted"/>
<keyword evidence="2" id="KW-1003">Cell membrane</keyword>
<dbReference type="GO" id="GO:0005886">
    <property type="term" value="C:plasma membrane"/>
    <property type="evidence" value="ECO:0007669"/>
    <property type="project" value="UniProtKB-SubCell"/>
</dbReference>